<feature type="domain" description="ZF-HD dimerization-type" evidence="5">
    <location>
        <begin position="10"/>
        <end position="57"/>
    </location>
</feature>
<dbReference type="PANTHER" id="PTHR31948">
    <property type="entry name" value="ZINC-FINGER HOMEODOMAIN PROTEIN 2"/>
    <property type="match status" value="1"/>
</dbReference>
<dbReference type="Gramene" id="Aco002637.1.mrna1">
    <property type="protein sequence ID" value="Aco002637.1.mrna1.cds1"/>
    <property type="gene ID" value="Aco002637.1.path1"/>
</dbReference>
<keyword evidence="1" id="KW-0479">Metal-binding</keyword>
<dbReference type="GO" id="GO:0005634">
    <property type="term" value="C:nucleus"/>
    <property type="evidence" value="ECO:0007669"/>
    <property type="project" value="TreeGrafter"/>
</dbReference>
<dbReference type="GeneID" id="109712243"/>
<dbReference type="GO" id="GO:0008270">
    <property type="term" value="F:zinc ion binding"/>
    <property type="evidence" value="ECO:0007669"/>
    <property type="project" value="UniProtKB-KW"/>
</dbReference>
<dbReference type="PROSITE" id="PS51523">
    <property type="entry name" value="ZF_HD_DIMER"/>
    <property type="match status" value="1"/>
</dbReference>
<dbReference type="Proteomes" id="UP000515123">
    <property type="component" value="Linkage group 6"/>
</dbReference>
<keyword evidence="2" id="KW-0863">Zinc-finger</keyword>
<organism evidence="6 7">
    <name type="scientific">Ananas comosus</name>
    <name type="common">Pineapple</name>
    <name type="synonym">Ananas ananas</name>
    <dbReference type="NCBI Taxonomy" id="4615"/>
    <lineage>
        <taxon>Eukaryota</taxon>
        <taxon>Viridiplantae</taxon>
        <taxon>Streptophyta</taxon>
        <taxon>Embryophyta</taxon>
        <taxon>Tracheophyta</taxon>
        <taxon>Spermatophyta</taxon>
        <taxon>Magnoliopsida</taxon>
        <taxon>Liliopsida</taxon>
        <taxon>Poales</taxon>
        <taxon>Bromeliaceae</taxon>
        <taxon>Bromelioideae</taxon>
        <taxon>Ananas</taxon>
    </lineage>
</organism>
<keyword evidence="6" id="KW-1185">Reference proteome</keyword>
<reference evidence="6" key="1">
    <citation type="journal article" date="2015" name="Nat. Genet.">
        <title>The pineapple genome and the evolution of CAM photosynthesis.</title>
        <authorList>
            <person name="Ming R."/>
            <person name="VanBuren R."/>
            <person name="Wai C.M."/>
            <person name="Tang H."/>
            <person name="Schatz M.C."/>
            <person name="Bowers J.E."/>
            <person name="Lyons E."/>
            <person name="Wang M.L."/>
            <person name="Chen J."/>
            <person name="Biggers E."/>
            <person name="Zhang J."/>
            <person name="Huang L."/>
            <person name="Zhang L."/>
            <person name="Miao W."/>
            <person name="Zhang J."/>
            <person name="Ye Z."/>
            <person name="Miao C."/>
            <person name="Lin Z."/>
            <person name="Wang H."/>
            <person name="Zhou H."/>
            <person name="Yim W.C."/>
            <person name="Priest H.D."/>
            <person name="Zheng C."/>
            <person name="Woodhouse M."/>
            <person name="Edger P.P."/>
            <person name="Guyot R."/>
            <person name="Guo H.B."/>
            <person name="Guo H."/>
            <person name="Zheng G."/>
            <person name="Singh R."/>
            <person name="Sharma A."/>
            <person name="Min X."/>
            <person name="Zheng Y."/>
            <person name="Lee H."/>
            <person name="Gurtowski J."/>
            <person name="Sedlazeck F.J."/>
            <person name="Harkess A."/>
            <person name="McKain M.R."/>
            <person name="Liao Z."/>
            <person name="Fang J."/>
            <person name="Liu J."/>
            <person name="Zhang X."/>
            <person name="Zhang Q."/>
            <person name="Hu W."/>
            <person name="Qin Y."/>
            <person name="Wang K."/>
            <person name="Chen L.Y."/>
            <person name="Shirley N."/>
            <person name="Lin Y.R."/>
            <person name="Liu L.Y."/>
            <person name="Hernandez A.G."/>
            <person name="Wright C.L."/>
            <person name="Bulone V."/>
            <person name="Tuskan G.A."/>
            <person name="Heath K."/>
            <person name="Zee F."/>
            <person name="Moore P.H."/>
            <person name="Sunkar R."/>
            <person name="Leebens-Mack J.H."/>
            <person name="Mockler T."/>
            <person name="Bennetzen J.L."/>
            <person name="Freeling M."/>
            <person name="Sankoff D."/>
            <person name="Paterson A.H."/>
            <person name="Zhu X."/>
            <person name="Yang X."/>
            <person name="Smith J.A."/>
            <person name="Cushman J.C."/>
            <person name="Paull R.E."/>
            <person name="Yu Q."/>
        </authorList>
    </citation>
    <scope>NUCLEOTIDE SEQUENCE [LARGE SCALE GENOMIC DNA]</scope>
    <source>
        <strain evidence="6">cv. F153</strain>
    </source>
</reference>
<keyword evidence="3" id="KW-0862">Zinc</keyword>
<evidence type="ECO:0000256" key="3">
    <source>
        <dbReference type="ARBA" id="ARBA00022833"/>
    </source>
</evidence>
<evidence type="ECO:0000313" key="6">
    <source>
        <dbReference type="Proteomes" id="UP000515123"/>
    </source>
</evidence>
<dbReference type="InterPro" id="IPR006456">
    <property type="entry name" value="ZF_HD_homeobox_Cys/His_dimer"/>
</dbReference>
<evidence type="ECO:0000256" key="2">
    <source>
        <dbReference type="ARBA" id="ARBA00022771"/>
    </source>
</evidence>
<gene>
    <name evidence="7" type="primary">LOC109712243</name>
</gene>
<evidence type="ECO:0000256" key="1">
    <source>
        <dbReference type="ARBA" id="ARBA00022723"/>
    </source>
</evidence>
<dbReference type="Pfam" id="PF04770">
    <property type="entry name" value="ZF-HD_dimer"/>
    <property type="match status" value="1"/>
</dbReference>
<feature type="compositionally biased region" description="Gly residues" evidence="4">
    <location>
        <begin position="71"/>
        <end position="83"/>
    </location>
</feature>
<accession>A0A6P5F554</accession>
<name>A0A6P5F554_ANACO</name>
<reference evidence="7" key="2">
    <citation type="submission" date="2025-08" db="UniProtKB">
        <authorList>
            <consortium name="RefSeq"/>
        </authorList>
    </citation>
    <scope>IDENTIFICATION</scope>
    <source>
        <tissue evidence="7">Leaf</tissue>
    </source>
</reference>
<dbReference type="GO" id="GO:0000976">
    <property type="term" value="F:transcription cis-regulatory region binding"/>
    <property type="evidence" value="ECO:0007669"/>
    <property type="project" value="TreeGrafter"/>
</dbReference>
<dbReference type="GO" id="GO:0050793">
    <property type="term" value="P:regulation of developmental process"/>
    <property type="evidence" value="ECO:0007669"/>
    <property type="project" value="TreeGrafter"/>
</dbReference>
<evidence type="ECO:0000313" key="7">
    <source>
        <dbReference type="RefSeq" id="XP_020091291.1"/>
    </source>
</evidence>
<dbReference type="GO" id="GO:0003700">
    <property type="term" value="F:DNA-binding transcription factor activity"/>
    <property type="evidence" value="ECO:0007669"/>
    <property type="project" value="TreeGrafter"/>
</dbReference>
<proteinExistence type="predicted"/>
<evidence type="ECO:0000259" key="5">
    <source>
        <dbReference type="PROSITE" id="PS51523"/>
    </source>
</evidence>
<protein>
    <submittedName>
        <fullName evidence="7">Zinc-finger homeodomain protein 11-like</fullName>
    </submittedName>
</protein>
<dbReference type="PANTHER" id="PTHR31948:SF16">
    <property type="entry name" value="ZINC-FINGER HOMEODOMAIN PROTEIN 11"/>
    <property type="match status" value="1"/>
</dbReference>
<feature type="region of interest" description="Disordered" evidence="4">
    <location>
        <begin position="60"/>
        <end position="133"/>
    </location>
</feature>
<dbReference type="RefSeq" id="XP_020091291.1">
    <property type="nucleotide sequence ID" value="XM_020235702.1"/>
</dbReference>
<sequence length="133" mass="13658">MDPPGYKTIYLDCIRNHAATFGLVHYDGCCEYVEDRHQPGSSLCEACGCHRSFHLPMLIQTSGRSNNNNAAGGGGGNGGGSRKGGCAADGGRKSAAPGHRDGRKPPTIGGGGGKKGRAAGRHGTAEESDQNFS</sequence>
<evidence type="ECO:0000256" key="4">
    <source>
        <dbReference type="SAM" id="MobiDB-lite"/>
    </source>
</evidence>
<dbReference type="AlphaFoldDB" id="A0A6P5F554"/>